<protein>
    <recommendedName>
        <fullName evidence="2">Surface glycan-binding protein B xyloglucan binding domain-containing protein</fullName>
    </recommendedName>
</protein>
<feature type="domain" description="Surface glycan-binding protein B xyloglucan binding" evidence="2">
    <location>
        <begin position="230"/>
        <end position="404"/>
    </location>
</feature>
<keyword evidence="4" id="KW-1185">Reference proteome</keyword>
<dbReference type="Pfam" id="PF18329">
    <property type="entry name" value="SGBP_B_XBD"/>
    <property type="match status" value="1"/>
</dbReference>
<dbReference type="AlphaFoldDB" id="A0A1N6FJR5"/>
<dbReference type="InterPro" id="IPR013783">
    <property type="entry name" value="Ig-like_fold"/>
</dbReference>
<accession>A0A1N6FJR5</accession>
<evidence type="ECO:0000256" key="1">
    <source>
        <dbReference type="SAM" id="SignalP"/>
    </source>
</evidence>
<dbReference type="InterPro" id="IPR040475">
    <property type="entry name" value="SGBP_B_XBD"/>
</dbReference>
<sequence>MRTHTYIAFLLLCLLWACTKDNEFSGPPVIQKVSLLDSARQDSSFARALPGTLVLITGENLGGATNIYFNGQSAYFNPTYNTNKHVIITIPDNAPSEATDPNVPNKIRIVTGHGEALFDFVVDIPPPSIESISNENALPGDSLIIWGSSLWLIDKVVFPGGREVTALNESKEGWRIGLIMPDIGNDTGRIVVHAKYGVTAFNAPLNDHESGNLLSNLTDNGETGEKSVFNWAYWGANRTGDATMFPGTRGHYLQNIFGGVGAKNGAWWEGNRSGNFSDVARFTAADLTQQASNYALKFEVNTKEPWTAAICVLRFGETYAYRLMPFSNAPDKSFETGNKWQTITVLLSDFKKAADGVEGTGAGATTLSDLVKPDGKVAFGYRFITEDAPVEVFNAAFDNFRIIKIR</sequence>
<evidence type="ECO:0000313" key="4">
    <source>
        <dbReference type="Proteomes" id="UP000185003"/>
    </source>
</evidence>
<feature type="signal peptide" evidence="1">
    <location>
        <begin position="1"/>
        <end position="19"/>
    </location>
</feature>
<keyword evidence="1" id="KW-0732">Signal</keyword>
<feature type="chain" id="PRO_5012884616" description="Surface glycan-binding protein B xyloglucan binding domain-containing protein" evidence="1">
    <location>
        <begin position="20"/>
        <end position="406"/>
    </location>
</feature>
<reference evidence="3 4" key="1">
    <citation type="submission" date="2016-11" db="EMBL/GenBank/DDBJ databases">
        <authorList>
            <person name="Jaros S."/>
            <person name="Januszkiewicz K."/>
            <person name="Wedrychowicz H."/>
        </authorList>
    </citation>
    <scope>NUCLEOTIDE SEQUENCE [LARGE SCALE GENOMIC DNA]</scope>
    <source>
        <strain evidence="3 4">DSM 24787</strain>
    </source>
</reference>
<name>A0A1N6FJR5_9BACT</name>
<evidence type="ECO:0000259" key="2">
    <source>
        <dbReference type="Pfam" id="PF18329"/>
    </source>
</evidence>
<dbReference type="OrthoDB" id="660167at2"/>
<organism evidence="3 4">
    <name type="scientific">Chitinophaga niabensis</name>
    <dbReference type="NCBI Taxonomy" id="536979"/>
    <lineage>
        <taxon>Bacteria</taxon>
        <taxon>Pseudomonadati</taxon>
        <taxon>Bacteroidota</taxon>
        <taxon>Chitinophagia</taxon>
        <taxon>Chitinophagales</taxon>
        <taxon>Chitinophagaceae</taxon>
        <taxon>Chitinophaga</taxon>
    </lineage>
</organism>
<dbReference type="GO" id="GO:0030247">
    <property type="term" value="F:polysaccharide binding"/>
    <property type="evidence" value="ECO:0007669"/>
    <property type="project" value="InterPro"/>
</dbReference>
<gene>
    <name evidence="3" type="ORF">SAMN04488055_2258</name>
</gene>
<dbReference type="Gene3D" id="2.60.40.10">
    <property type="entry name" value="Immunoglobulins"/>
    <property type="match status" value="2"/>
</dbReference>
<dbReference type="SUPFAM" id="SSF81296">
    <property type="entry name" value="E set domains"/>
    <property type="match status" value="1"/>
</dbReference>
<dbReference type="EMBL" id="FSRA01000001">
    <property type="protein sequence ID" value="SIN95501.1"/>
    <property type="molecule type" value="Genomic_DNA"/>
</dbReference>
<dbReference type="InterPro" id="IPR014756">
    <property type="entry name" value="Ig_E-set"/>
</dbReference>
<dbReference type="Proteomes" id="UP000185003">
    <property type="component" value="Unassembled WGS sequence"/>
</dbReference>
<proteinExistence type="predicted"/>
<dbReference type="RefSeq" id="WP_074239326.1">
    <property type="nucleotide sequence ID" value="NZ_FSRA01000001.1"/>
</dbReference>
<evidence type="ECO:0000313" key="3">
    <source>
        <dbReference type="EMBL" id="SIN95501.1"/>
    </source>
</evidence>
<dbReference type="STRING" id="536979.SAMN04488055_2258"/>